<name>A0A501XPN3_9SPHN</name>
<evidence type="ECO:0000313" key="2">
    <source>
        <dbReference type="Proteomes" id="UP000319897"/>
    </source>
</evidence>
<keyword evidence="2" id="KW-1185">Reference proteome</keyword>
<sequence length="261" mass="28830">MAGYRKQVVTFLDIMGFRNIVGLKTADDISDMLDRILASAAAPSAAGEGNTSLISFSDSIIRARPCARDLSVAFFHEVSELARAQWNLMNSGILVRGGITAGEVLIKPGRAFGPAFIKAYDLESSWAKGPRILVDPEIIIMLRAEAKTKGGEEGRALIARARELLNHDADGLWFVDYIREASQFTSSADHRAALLAQRDEIIKITNGLKPSSPVLSKYLWLIRYFNDSAKRIYRGDKSLEIKRTDVPLADRLLLPIRKASI</sequence>
<organism evidence="1 2">
    <name type="scientific">Sandaracinobacter neustonicus</name>
    <dbReference type="NCBI Taxonomy" id="1715348"/>
    <lineage>
        <taxon>Bacteria</taxon>
        <taxon>Pseudomonadati</taxon>
        <taxon>Pseudomonadota</taxon>
        <taxon>Alphaproteobacteria</taxon>
        <taxon>Sphingomonadales</taxon>
        <taxon>Sphingosinicellaceae</taxon>
        <taxon>Sandaracinobacter</taxon>
    </lineage>
</organism>
<dbReference type="RefSeq" id="WP_140927358.1">
    <property type="nucleotide sequence ID" value="NZ_VFSU01000017.1"/>
</dbReference>
<dbReference type="Gene3D" id="3.30.70.1230">
    <property type="entry name" value="Nucleotide cyclase"/>
    <property type="match status" value="1"/>
</dbReference>
<comment type="caution">
    <text evidence="1">The sequence shown here is derived from an EMBL/GenBank/DDBJ whole genome shotgun (WGS) entry which is preliminary data.</text>
</comment>
<dbReference type="Proteomes" id="UP000319897">
    <property type="component" value="Unassembled WGS sequence"/>
</dbReference>
<dbReference type="SUPFAM" id="SSF55073">
    <property type="entry name" value="Nucleotide cyclase"/>
    <property type="match status" value="1"/>
</dbReference>
<evidence type="ECO:0000313" key="1">
    <source>
        <dbReference type="EMBL" id="TPE62586.1"/>
    </source>
</evidence>
<dbReference type="AlphaFoldDB" id="A0A501XPN3"/>
<evidence type="ECO:0008006" key="3">
    <source>
        <dbReference type="Google" id="ProtNLM"/>
    </source>
</evidence>
<gene>
    <name evidence="1" type="ORF">FJQ54_05190</name>
</gene>
<protein>
    <recommendedName>
        <fullName evidence="3">Guanylate cyclase domain-containing protein</fullName>
    </recommendedName>
</protein>
<dbReference type="InterPro" id="IPR029787">
    <property type="entry name" value="Nucleotide_cyclase"/>
</dbReference>
<accession>A0A501XPN3</accession>
<dbReference type="OrthoDB" id="8235971at2"/>
<reference evidence="1 2" key="1">
    <citation type="submission" date="2019-06" db="EMBL/GenBank/DDBJ databases">
        <authorList>
            <person name="Lee I."/>
            <person name="Jang G.I."/>
            <person name="Hwang C.Y."/>
        </authorList>
    </citation>
    <scope>NUCLEOTIDE SEQUENCE [LARGE SCALE GENOMIC DNA]</scope>
    <source>
        <strain evidence="1 2">PAMC 28131</strain>
    </source>
</reference>
<dbReference type="EMBL" id="VFSU01000017">
    <property type="protein sequence ID" value="TPE62586.1"/>
    <property type="molecule type" value="Genomic_DNA"/>
</dbReference>
<proteinExistence type="predicted"/>